<dbReference type="SMART" id="SM00355">
    <property type="entry name" value="ZnF_C2H2"/>
    <property type="match status" value="3"/>
</dbReference>
<dbReference type="FunFam" id="3.30.160.60:FF:000100">
    <property type="entry name" value="Zinc finger 45-like"/>
    <property type="match status" value="1"/>
</dbReference>
<dbReference type="PANTHER" id="PTHR23235">
    <property type="entry name" value="KRUEPPEL-LIKE TRANSCRIPTION FACTOR"/>
    <property type="match status" value="1"/>
</dbReference>
<dbReference type="HOGENOM" id="CLU_436753_0_0_1"/>
<dbReference type="GO" id="GO:0008270">
    <property type="term" value="F:zinc ion binding"/>
    <property type="evidence" value="ECO:0007669"/>
    <property type="project" value="UniProtKB-KW"/>
</dbReference>
<dbReference type="RefSeq" id="XP_006681648.1">
    <property type="nucleotide sequence ID" value="XM_006681585.1"/>
</dbReference>
<dbReference type="STRING" id="684364.F4PAG5"/>
<feature type="region of interest" description="Disordered" evidence="6">
    <location>
        <begin position="98"/>
        <end position="122"/>
    </location>
</feature>
<keyword evidence="3 5" id="KW-0863">Zinc-finger</keyword>
<evidence type="ECO:0000259" key="7">
    <source>
        <dbReference type="PROSITE" id="PS50157"/>
    </source>
</evidence>
<evidence type="ECO:0000256" key="6">
    <source>
        <dbReference type="SAM" id="MobiDB-lite"/>
    </source>
</evidence>
<dbReference type="GeneID" id="18239298"/>
<evidence type="ECO:0000256" key="3">
    <source>
        <dbReference type="ARBA" id="ARBA00022771"/>
    </source>
</evidence>
<feature type="compositionally biased region" description="Polar residues" evidence="6">
    <location>
        <begin position="231"/>
        <end position="250"/>
    </location>
</feature>
<organism evidence="8 9">
    <name type="scientific">Batrachochytrium dendrobatidis (strain JAM81 / FGSC 10211)</name>
    <name type="common">Frog chytrid fungus</name>
    <dbReference type="NCBI Taxonomy" id="684364"/>
    <lineage>
        <taxon>Eukaryota</taxon>
        <taxon>Fungi</taxon>
        <taxon>Fungi incertae sedis</taxon>
        <taxon>Chytridiomycota</taxon>
        <taxon>Chytridiomycota incertae sedis</taxon>
        <taxon>Chytridiomycetes</taxon>
        <taxon>Rhizophydiales</taxon>
        <taxon>Rhizophydiales incertae sedis</taxon>
        <taxon>Batrachochytrium</taxon>
    </lineage>
</organism>
<dbReference type="Gene3D" id="3.30.160.60">
    <property type="entry name" value="Classic Zinc Finger"/>
    <property type="match status" value="2"/>
</dbReference>
<name>F4PAG5_BATDJ</name>
<reference evidence="8 9" key="1">
    <citation type="submission" date="2009-12" db="EMBL/GenBank/DDBJ databases">
        <title>The draft genome of Batrachochytrium dendrobatidis.</title>
        <authorList>
            <consortium name="US DOE Joint Genome Institute (JGI-PGF)"/>
            <person name="Kuo A."/>
            <person name="Salamov A."/>
            <person name="Schmutz J."/>
            <person name="Lucas S."/>
            <person name="Pitluck S."/>
            <person name="Rosenblum E."/>
            <person name="Stajich J."/>
            <person name="Eisen M."/>
            <person name="Grigoriev I.V."/>
        </authorList>
    </citation>
    <scope>NUCLEOTIDE SEQUENCE [LARGE SCALE GENOMIC DNA]</scope>
    <source>
        <strain evidence="9">JAM81 / FGSC 10211</strain>
    </source>
</reference>
<evidence type="ECO:0000313" key="9">
    <source>
        <dbReference type="Proteomes" id="UP000007241"/>
    </source>
</evidence>
<feature type="domain" description="C2H2-type" evidence="7">
    <location>
        <begin position="569"/>
        <end position="597"/>
    </location>
</feature>
<evidence type="ECO:0000256" key="2">
    <source>
        <dbReference type="ARBA" id="ARBA00022737"/>
    </source>
</evidence>
<dbReference type="FunCoup" id="F4PAG5">
    <property type="interactions" value="141"/>
</dbReference>
<dbReference type="FunFam" id="3.30.160.60:FF:000125">
    <property type="entry name" value="Putative zinc finger protein 143"/>
    <property type="match status" value="1"/>
</dbReference>
<evidence type="ECO:0000256" key="5">
    <source>
        <dbReference type="PROSITE-ProRule" id="PRU00042"/>
    </source>
</evidence>
<dbReference type="PANTHER" id="PTHR23235:SF120">
    <property type="entry name" value="KRUPPEL-LIKE FACTOR 15"/>
    <property type="match status" value="1"/>
</dbReference>
<dbReference type="GO" id="GO:0006357">
    <property type="term" value="P:regulation of transcription by RNA polymerase II"/>
    <property type="evidence" value="ECO:0000318"/>
    <property type="project" value="GO_Central"/>
</dbReference>
<keyword evidence="9" id="KW-1185">Reference proteome</keyword>
<feature type="region of interest" description="Disordered" evidence="6">
    <location>
        <begin position="509"/>
        <end position="532"/>
    </location>
</feature>
<dbReference type="OrthoDB" id="9947289at2759"/>
<evidence type="ECO:0000313" key="8">
    <source>
        <dbReference type="EMBL" id="EGF77536.1"/>
    </source>
</evidence>
<dbReference type="PROSITE" id="PS50157">
    <property type="entry name" value="ZINC_FINGER_C2H2_2"/>
    <property type="match status" value="2"/>
</dbReference>
<evidence type="ECO:0000256" key="1">
    <source>
        <dbReference type="ARBA" id="ARBA00022723"/>
    </source>
</evidence>
<keyword evidence="1" id="KW-0479">Metal-binding</keyword>
<dbReference type="GO" id="GO:0001228">
    <property type="term" value="F:DNA-binding transcription activator activity, RNA polymerase II-specific"/>
    <property type="evidence" value="ECO:0000318"/>
    <property type="project" value="GO_Central"/>
</dbReference>
<evidence type="ECO:0000256" key="4">
    <source>
        <dbReference type="ARBA" id="ARBA00022833"/>
    </source>
</evidence>
<keyword evidence="4" id="KW-0862">Zinc</keyword>
<keyword evidence="2" id="KW-0677">Repeat</keyword>
<dbReference type="Proteomes" id="UP000007241">
    <property type="component" value="Unassembled WGS sequence"/>
</dbReference>
<dbReference type="InParanoid" id="F4PAG5"/>
<sequence>MHDGCLKPGLPAGFNYEIKGFFAFQALPCLQIKPDSTQVIEDSKPVSICNRKRVWLGIGHPIDWPLMLYIQSMNPPHNLCRSDDHCFDFPAPTVPTSHLTTTKSATPNPASGSITDNHATDSTGGYPIHKAADLLPYPLYNQIQSKATVWPQSQLPLHDNQPRNTVEFDFQPYIFNKQLDQHSDWLPSVTSMTAGQLYTTFPTPPLMPHFQIDSLSQQQLAHSLLPRSAASHTHMSVANPDNSTVATKPFSSSDTASISGSSVPSAQTSPESLLYAMLNHPPPLTINIDDPLGWSPLINTPVMLNDAANVSLSTNNIMQSILHTPLIPMTLPMLPLEHTDNATASSAISSTPLVTLNDNYPVLDQSMLALNHLDATHPNSLNGSPSNLILNGLNDTWDIKSNSMSSAANSLKWTCLPSSQYPLVDGSPARCQTFFNPSTSVDFTRARSASTSFLELPISTTFYSGSDCSDLSERTEDRSANSNSKLQLLEPSPPLTAVGSGVPATFPSAKGNSNLKFPSPKTTADSAGESSCVPPSRRYYCTFSGCDRWFTRKNNLDAHYRTHTGERPSACTECDKTFNRKHDLSRHISSVHFKSDRYGPCVKCGARFPRQDAFKRHMYSCSRHPE</sequence>
<dbReference type="GO" id="GO:0000978">
    <property type="term" value="F:RNA polymerase II cis-regulatory region sequence-specific DNA binding"/>
    <property type="evidence" value="ECO:0000318"/>
    <property type="project" value="GO_Central"/>
</dbReference>
<dbReference type="Pfam" id="PF00096">
    <property type="entry name" value="zf-C2H2"/>
    <property type="match status" value="1"/>
</dbReference>
<proteinExistence type="predicted"/>
<dbReference type="GO" id="GO:0005634">
    <property type="term" value="C:nucleus"/>
    <property type="evidence" value="ECO:0000318"/>
    <property type="project" value="GO_Central"/>
</dbReference>
<gene>
    <name evidence="8" type="ORF">BATDEDRAFT_27309</name>
</gene>
<dbReference type="SUPFAM" id="SSF57667">
    <property type="entry name" value="beta-beta-alpha zinc fingers"/>
    <property type="match status" value="1"/>
</dbReference>
<protein>
    <recommendedName>
        <fullName evidence="7">C2H2-type domain-containing protein</fullName>
    </recommendedName>
</protein>
<feature type="region of interest" description="Disordered" evidence="6">
    <location>
        <begin position="231"/>
        <end position="264"/>
    </location>
</feature>
<feature type="compositionally biased region" description="Low complexity" evidence="6">
    <location>
        <begin position="251"/>
        <end position="262"/>
    </location>
</feature>
<dbReference type="AlphaFoldDB" id="F4PAG5"/>
<accession>F4PAG5</accession>
<feature type="compositionally biased region" description="Polar residues" evidence="6">
    <location>
        <begin position="510"/>
        <end position="529"/>
    </location>
</feature>
<dbReference type="EMBL" id="GL882891">
    <property type="protein sequence ID" value="EGF77536.1"/>
    <property type="molecule type" value="Genomic_DNA"/>
</dbReference>
<dbReference type="InterPro" id="IPR036236">
    <property type="entry name" value="Znf_C2H2_sf"/>
</dbReference>
<feature type="domain" description="C2H2-type" evidence="7">
    <location>
        <begin position="539"/>
        <end position="568"/>
    </location>
</feature>
<feature type="region of interest" description="Disordered" evidence="6">
    <location>
        <begin position="467"/>
        <end position="494"/>
    </location>
</feature>
<dbReference type="InterPro" id="IPR013087">
    <property type="entry name" value="Znf_C2H2_type"/>
</dbReference>
<dbReference type="PROSITE" id="PS00028">
    <property type="entry name" value="ZINC_FINGER_C2H2_1"/>
    <property type="match status" value="2"/>
</dbReference>